<reference evidence="4" key="1">
    <citation type="submission" date="2023-02" db="EMBL/GenBank/DDBJ databases">
        <title>Mating type loci evolution in Malassezia.</title>
        <authorList>
            <person name="Coelho M.A."/>
        </authorList>
    </citation>
    <scope>NUCLEOTIDE SEQUENCE</scope>
    <source>
        <strain evidence="4">CBS 14136</strain>
    </source>
</reference>
<dbReference type="InterPro" id="IPR004136">
    <property type="entry name" value="NMO"/>
</dbReference>
<dbReference type="AlphaFoldDB" id="A0AAF0JF58"/>
<name>A0AAF0JF58_9BASI</name>
<proteinExistence type="predicted"/>
<keyword evidence="1" id="KW-0285">Flavoprotein</keyword>
<dbReference type="Gene3D" id="3.20.20.70">
    <property type="entry name" value="Aldolase class I"/>
    <property type="match status" value="1"/>
</dbReference>
<accession>A0AAF0JF58</accession>
<organism evidence="4 5">
    <name type="scientific">Malassezia psittaci</name>
    <dbReference type="NCBI Taxonomy" id="1821823"/>
    <lineage>
        <taxon>Eukaryota</taxon>
        <taxon>Fungi</taxon>
        <taxon>Dikarya</taxon>
        <taxon>Basidiomycota</taxon>
        <taxon>Ustilaginomycotina</taxon>
        <taxon>Malasseziomycetes</taxon>
        <taxon>Malasseziales</taxon>
        <taxon>Malasseziaceae</taxon>
        <taxon>Malassezia</taxon>
    </lineage>
</organism>
<sequence length="340" mass="36344">MANAAGGQLAGMVSHAGGLGFIGAGYYDRAKLQSEIQLARSILHTRTDILPIGIGFLAWRLDKIDQAHAEALVQTALDAKPSAVWFSYGPEKTIEKWCKYAKQASDPPSVFVTASTIHAVHEAWQSPFVDAIVLQGLEAGGHGLGSGCCRDELVSEAIHALQASSSSTPKKLLSAGGIADGRQIAAQLALGMDAVVLGTRFLLTPEALYTDAQKQLLLKSNSSDTVRSVAFDEARNTMDWPQGIDGRGLRNATVDDFNAASAQGHEHNSLSRPLPGYEQRQERYREAQASGDTTRIITWAGTGVGFMHDIVPASDLVHRLAVETRDSLQQAALRLGNTSS</sequence>
<keyword evidence="2" id="KW-0288">FMN</keyword>
<dbReference type="EC" id="1.13.12.16" evidence="4"/>
<dbReference type="SUPFAM" id="SSF51412">
    <property type="entry name" value="Inosine monophosphate dehydrogenase (IMPDH)"/>
    <property type="match status" value="1"/>
</dbReference>
<keyword evidence="3 4" id="KW-0560">Oxidoreductase</keyword>
<dbReference type="Proteomes" id="UP001214628">
    <property type="component" value="Chromosome 4"/>
</dbReference>
<gene>
    <name evidence="4" type="ORF">MPSI1_003066</name>
</gene>
<evidence type="ECO:0000256" key="3">
    <source>
        <dbReference type="ARBA" id="ARBA00023002"/>
    </source>
</evidence>
<dbReference type="PANTHER" id="PTHR32332">
    <property type="entry name" value="2-NITROPROPANE DIOXYGENASE"/>
    <property type="match status" value="1"/>
</dbReference>
<dbReference type="CDD" id="cd04730">
    <property type="entry name" value="NPD_like"/>
    <property type="match status" value="1"/>
</dbReference>
<dbReference type="GO" id="GO:0018580">
    <property type="term" value="F:nitronate monooxygenase activity"/>
    <property type="evidence" value="ECO:0007669"/>
    <property type="project" value="UniProtKB-EC"/>
</dbReference>
<protein>
    <submittedName>
        <fullName evidence="4">Nitronate monooxygenase</fullName>
        <ecNumber evidence="4">1.13.12.16</ecNumber>
    </submittedName>
</protein>
<dbReference type="InterPro" id="IPR013785">
    <property type="entry name" value="Aldolase_TIM"/>
</dbReference>
<keyword evidence="5" id="KW-1185">Reference proteome</keyword>
<dbReference type="Pfam" id="PF03060">
    <property type="entry name" value="NMO"/>
    <property type="match status" value="1"/>
</dbReference>
<dbReference type="EMBL" id="CP118378">
    <property type="protein sequence ID" value="WFD44398.1"/>
    <property type="molecule type" value="Genomic_DNA"/>
</dbReference>
<evidence type="ECO:0000256" key="1">
    <source>
        <dbReference type="ARBA" id="ARBA00022630"/>
    </source>
</evidence>
<evidence type="ECO:0000313" key="5">
    <source>
        <dbReference type="Proteomes" id="UP001214628"/>
    </source>
</evidence>
<keyword evidence="4" id="KW-0503">Monooxygenase</keyword>
<dbReference type="PANTHER" id="PTHR32332:SF31">
    <property type="entry name" value="2-NITROPROPANE DIOXYGENASE FAMILY, PUTATIVE (AFU_ORTHOLOGUE AFUA_2G09850)-RELATED"/>
    <property type="match status" value="1"/>
</dbReference>
<evidence type="ECO:0000256" key="2">
    <source>
        <dbReference type="ARBA" id="ARBA00022643"/>
    </source>
</evidence>
<evidence type="ECO:0000313" key="4">
    <source>
        <dbReference type="EMBL" id="WFD44398.1"/>
    </source>
</evidence>